<evidence type="ECO:0000313" key="9">
    <source>
        <dbReference type="EMBL" id="MCZ4244750.1"/>
    </source>
</evidence>
<organism evidence="9 10">
    <name type="scientific">Pedobacter punctiformis</name>
    <dbReference type="NCBI Taxonomy" id="3004097"/>
    <lineage>
        <taxon>Bacteria</taxon>
        <taxon>Pseudomonadati</taxon>
        <taxon>Bacteroidota</taxon>
        <taxon>Sphingobacteriia</taxon>
        <taxon>Sphingobacteriales</taxon>
        <taxon>Sphingobacteriaceae</taxon>
        <taxon>Pedobacter</taxon>
    </lineage>
</organism>
<comment type="similarity">
    <text evidence="4">Belongs to the class-IV pyridoxal-phosphate-dependent aminotransferase family.</text>
</comment>
<comment type="catalytic activity">
    <reaction evidence="7">
        <text>L-isoleucine + 2-oxoglutarate = (S)-3-methyl-2-oxopentanoate + L-glutamate</text>
        <dbReference type="Rhea" id="RHEA:24801"/>
        <dbReference type="ChEBI" id="CHEBI:16810"/>
        <dbReference type="ChEBI" id="CHEBI:29985"/>
        <dbReference type="ChEBI" id="CHEBI:35146"/>
        <dbReference type="ChEBI" id="CHEBI:58045"/>
        <dbReference type="EC" id="2.6.1.42"/>
    </reaction>
</comment>
<comment type="catalytic activity">
    <reaction evidence="8">
        <text>L-leucine + 2-oxoglutarate = 4-methyl-2-oxopentanoate + L-glutamate</text>
        <dbReference type="Rhea" id="RHEA:18321"/>
        <dbReference type="ChEBI" id="CHEBI:16810"/>
        <dbReference type="ChEBI" id="CHEBI:17865"/>
        <dbReference type="ChEBI" id="CHEBI:29985"/>
        <dbReference type="ChEBI" id="CHEBI:57427"/>
        <dbReference type="EC" id="2.6.1.42"/>
    </reaction>
</comment>
<accession>A0ABT4LA24</accession>
<evidence type="ECO:0000256" key="1">
    <source>
        <dbReference type="ARBA" id="ARBA00004824"/>
    </source>
</evidence>
<dbReference type="RefSeq" id="WP_269427809.1">
    <property type="nucleotide sequence ID" value="NZ_JAPWGM010000004.1"/>
</dbReference>
<proteinExistence type="inferred from homology"/>
<dbReference type="InterPro" id="IPR043131">
    <property type="entry name" value="BCAT-like_N"/>
</dbReference>
<evidence type="ECO:0000256" key="5">
    <source>
        <dbReference type="ARBA" id="ARBA00013053"/>
    </source>
</evidence>
<sequence>MYISINNQFFASEDAKISVSDLSIQRGYGIFDFLKTINNKPIFIENYLDRFYNSAKEMNLEVDLDRVQLSGTIQKLIEKNNIPNSGIKIILTGGYSEDGNTLVKPNLIIIQTPLEISQSLPQKGFSLISYNHQRQIPQVKTIDYLQAIRLQKFVKENDADDLLYHNHGMVRECPRANFFIVTDNEIITTNNEILKGITRSKILGLNIPDYKFTERDFTLDEVYNAKEAFVSSSTKNAFPVYKVDGKLIGDGNNKITSLIHEQLLALIEKDQLV</sequence>
<dbReference type="EC" id="2.6.1.42" evidence="5"/>
<evidence type="ECO:0000256" key="3">
    <source>
        <dbReference type="ARBA" id="ARBA00005072"/>
    </source>
</evidence>
<protein>
    <recommendedName>
        <fullName evidence="5">branched-chain-amino-acid transaminase</fullName>
        <ecNumber evidence="5">2.6.1.42</ecNumber>
    </recommendedName>
</protein>
<dbReference type="InterPro" id="IPR036038">
    <property type="entry name" value="Aminotransferase-like"/>
</dbReference>
<dbReference type="PANTHER" id="PTHR42743:SF11">
    <property type="entry name" value="AMINODEOXYCHORISMATE LYASE"/>
    <property type="match status" value="1"/>
</dbReference>
<gene>
    <name evidence="9" type="ORF">O0955_12125</name>
</gene>
<evidence type="ECO:0000313" key="10">
    <source>
        <dbReference type="Proteomes" id="UP001144347"/>
    </source>
</evidence>
<dbReference type="InterPro" id="IPR050571">
    <property type="entry name" value="Class-IV_PLP-Dep_Aminotrnsfr"/>
</dbReference>
<name>A0ABT4LA24_9SPHI</name>
<dbReference type="PANTHER" id="PTHR42743">
    <property type="entry name" value="AMINO-ACID AMINOTRANSFERASE"/>
    <property type="match status" value="1"/>
</dbReference>
<comment type="pathway">
    <text evidence="1">Amino-acid biosynthesis; L-isoleucine biosynthesis; L-isoleucine from 2-oxobutanoate: step 4/4.</text>
</comment>
<dbReference type="InterPro" id="IPR043132">
    <property type="entry name" value="BCAT-like_C"/>
</dbReference>
<keyword evidence="9" id="KW-0808">Transferase</keyword>
<evidence type="ECO:0000256" key="6">
    <source>
        <dbReference type="ARBA" id="ARBA00048212"/>
    </source>
</evidence>
<dbReference type="EMBL" id="JAPWGM010000004">
    <property type="protein sequence ID" value="MCZ4244750.1"/>
    <property type="molecule type" value="Genomic_DNA"/>
</dbReference>
<evidence type="ECO:0000256" key="8">
    <source>
        <dbReference type="ARBA" id="ARBA00049229"/>
    </source>
</evidence>
<evidence type="ECO:0000256" key="2">
    <source>
        <dbReference type="ARBA" id="ARBA00004931"/>
    </source>
</evidence>
<evidence type="ECO:0000256" key="7">
    <source>
        <dbReference type="ARBA" id="ARBA00048798"/>
    </source>
</evidence>
<comment type="pathway">
    <text evidence="3">Amino-acid biosynthesis; L-leucine biosynthesis; L-leucine from 3-methyl-2-oxobutanoate: step 4/4.</text>
</comment>
<dbReference type="Pfam" id="PF01063">
    <property type="entry name" value="Aminotran_4"/>
    <property type="match status" value="1"/>
</dbReference>
<evidence type="ECO:0000256" key="4">
    <source>
        <dbReference type="ARBA" id="ARBA00009320"/>
    </source>
</evidence>
<dbReference type="Proteomes" id="UP001144347">
    <property type="component" value="Unassembled WGS sequence"/>
</dbReference>
<keyword evidence="10" id="KW-1185">Reference proteome</keyword>
<dbReference type="Gene3D" id="3.30.470.10">
    <property type="match status" value="1"/>
</dbReference>
<reference evidence="9" key="1">
    <citation type="submission" date="2022-12" db="EMBL/GenBank/DDBJ databases">
        <title>Genome sequence of HCMS5-2.</title>
        <authorList>
            <person name="Woo H."/>
        </authorList>
    </citation>
    <scope>NUCLEOTIDE SEQUENCE</scope>
    <source>
        <strain evidence="9">HCMS5-2</strain>
    </source>
</reference>
<comment type="catalytic activity">
    <reaction evidence="6">
        <text>L-valine + 2-oxoglutarate = 3-methyl-2-oxobutanoate + L-glutamate</text>
        <dbReference type="Rhea" id="RHEA:24813"/>
        <dbReference type="ChEBI" id="CHEBI:11851"/>
        <dbReference type="ChEBI" id="CHEBI:16810"/>
        <dbReference type="ChEBI" id="CHEBI:29985"/>
        <dbReference type="ChEBI" id="CHEBI:57762"/>
        <dbReference type="EC" id="2.6.1.42"/>
    </reaction>
</comment>
<comment type="pathway">
    <text evidence="2">Amino-acid biosynthesis; L-valine biosynthesis; L-valine from pyruvate: step 4/4.</text>
</comment>
<dbReference type="GO" id="GO:0008483">
    <property type="term" value="F:transaminase activity"/>
    <property type="evidence" value="ECO:0007669"/>
    <property type="project" value="UniProtKB-KW"/>
</dbReference>
<dbReference type="Gene3D" id="3.20.10.10">
    <property type="entry name" value="D-amino Acid Aminotransferase, subunit A, domain 2"/>
    <property type="match status" value="1"/>
</dbReference>
<dbReference type="SUPFAM" id="SSF56752">
    <property type="entry name" value="D-aminoacid aminotransferase-like PLP-dependent enzymes"/>
    <property type="match status" value="1"/>
</dbReference>
<keyword evidence="9" id="KW-0032">Aminotransferase</keyword>
<comment type="caution">
    <text evidence="9">The sequence shown here is derived from an EMBL/GenBank/DDBJ whole genome shotgun (WGS) entry which is preliminary data.</text>
</comment>
<dbReference type="InterPro" id="IPR001544">
    <property type="entry name" value="Aminotrans_IV"/>
</dbReference>